<dbReference type="InterPro" id="IPR023210">
    <property type="entry name" value="NADP_OxRdtase_dom"/>
</dbReference>
<evidence type="ECO:0000256" key="1">
    <source>
        <dbReference type="ARBA" id="ARBA00023002"/>
    </source>
</evidence>
<proteinExistence type="predicted"/>
<gene>
    <name evidence="3" type="ORF">SAMN05421850_103135</name>
</gene>
<dbReference type="RefSeq" id="WP_090028091.1">
    <property type="nucleotide sequence ID" value="NZ_FNEB01000003.1"/>
</dbReference>
<dbReference type="Proteomes" id="UP000199340">
    <property type="component" value="Unassembled WGS sequence"/>
</dbReference>
<name>A0A1G8L1I0_9RHOB</name>
<dbReference type="InterPro" id="IPR050791">
    <property type="entry name" value="Aldo-Keto_reductase"/>
</dbReference>
<dbReference type="GO" id="GO:0016491">
    <property type="term" value="F:oxidoreductase activity"/>
    <property type="evidence" value="ECO:0007669"/>
    <property type="project" value="UniProtKB-KW"/>
</dbReference>
<dbReference type="SUPFAM" id="SSF51430">
    <property type="entry name" value="NAD(P)-linked oxidoreductase"/>
    <property type="match status" value="1"/>
</dbReference>
<accession>A0A1G8L1I0</accession>
<sequence>MTLPNRKIGPLSTSALGVGAMSFAEFYGPTTEENSYAILDAAMELGVRHIDTSNIYGMGRSERAIGAWLRDNPGARDTLHIATKGGITRDAEGNRKFDNSLAHLEAELDQSLERMGIDCVDLYYIHRREAEMPIEDATEALAALVKKGKAKSIGFSEIAPSSLRRAHAVHPVAAVQSEYSLSTRAPELGLLQTCAELGVALVAFSPVGRSLLTDTPLNAEAVADLPFLRENPRFQAPNFAANLAATDRFRALAAEMGVPAAALAIAWVLAQGDHVVPIPGTRSVSHFRELVQGVTLELSGDDIARIEAVLPVGWAHGDRYSAGQWVGPERFC</sequence>
<dbReference type="OrthoDB" id="9803483at2"/>
<evidence type="ECO:0000313" key="3">
    <source>
        <dbReference type="EMBL" id="SDI49522.1"/>
    </source>
</evidence>
<organism evidence="3 4">
    <name type="scientific">Lutimaribacter saemankumensis</name>
    <dbReference type="NCBI Taxonomy" id="490829"/>
    <lineage>
        <taxon>Bacteria</taxon>
        <taxon>Pseudomonadati</taxon>
        <taxon>Pseudomonadota</taxon>
        <taxon>Alphaproteobacteria</taxon>
        <taxon>Rhodobacterales</taxon>
        <taxon>Roseobacteraceae</taxon>
        <taxon>Lutimaribacter</taxon>
    </lineage>
</organism>
<keyword evidence="1" id="KW-0560">Oxidoreductase</keyword>
<dbReference type="Pfam" id="PF00248">
    <property type="entry name" value="Aldo_ket_red"/>
    <property type="match status" value="1"/>
</dbReference>
<dbReference type="STRING" id="490829.SAMN05421850_103135"/>
<dbReference type="AlphaFoldDB" id="A0A1G8L1I0"/>
<feature type="domain" description="NADP-dependent oxidoreductase" evidence="2">
    <location>
        <begin position="16"/>
        <end position="309"/>
    </location>
</feature>
<protein>
    <submittedName>
        <fullName evidence="3">Predicted oxidoreductase</fullName>
    </submittedName>
</protein>
<dbReference type="InterPro" id="IPR036812">
    <property type="entry name" value="NAD(P)_OxRdtase_dom_sf"/>
</dbReference>
<reference evidence="3 4" key="1">
    <citation type="submission" date="2016-10" db="EMBL/GenBank/DDBJ databases">
        <authorList>
            <person name="de Groot N.N."/>
        </authorList>
    </citation>
    <scope>NUCLEOTIDE SEQUENCE [LARGE SCALE GENOMIC DNA]</scope>
    <source>
        <strain evidence="3 4">DSM 28010</strain>
    </source>
</reference>
<dbReference type="PANTHER" id="PTHR43625">
    <property type="entry name" value="AFLATOXIN B1 ALDEHYDE REDUCTASE"/>
    <property type="match status" value="1"/>
</dbReference>
<dbReference type="GO" id="GO:0005737">
    <property type="term" value="C:cytoplasm"/>
    <property type="evidence" value="ECO:0007669"/>
    <property type="project" value="TreeGrafter"/>
</dbReference>
<evidence type="ECO:0000259" key="2">
    <source>
        <dbReference type="Pfam" id="PF00248"/>
    </source>
</evidence>
<dbReference type="PANTHER" id="PTHR43625:SF40">
    <property type="entry name" value="ALDO-KETO REDUCTASE YAKC [NADP(+)]"/>
    <property type="match status" value="1"/>
</dbReference>
<dbReference type="EMBL" id="FNEB01000003">
    <property type="protein sequence ID" value="SDI49522.1"/>
    <property type="molecule type" value="Genomic_DNA"/>
</dbReference>
<dbReference type="Gene3D" id="3.20.20.100">
    <property type="entry name" value="NADP-dependent oxidoreductase domain"/>
    <property type="match status" value="1"/>
</dbReference>
<keyword evidence="4" id="KW-1185">Reference proteome</keyword>
<evidence type="ECO:0000313" key="4">
    <source>
        <dbReference type="Proteomes" id="UP000199340"/>
    </source>
</evidence>